<dbReference type="InterPro" id="IPR012340">
    <property type="entry name" value="NA-bd_OB-fold"/>
</dbReference>
<dbReference type="PANTHER" id="PTHR10724:SF7">
    <property type="entry name" value="SMALL RIBOSOMAL SUBUNIT PROTEIN BS1C"/>
    <property type="match status" value="1"/>
</dbReference>
<evidence type="ECO:0000256" key="4">
    <source>
        <dbReference type="ARBA" id="ARBA00025604"/>
    </source>
</evidence>
<comment type="similarity">
    <text evidence="1">Belongs to the bacterial ribosomal protein bS1 family.</text>
</comment>
<feature type="region of interest" description="Disordered" evidence="5">
    <location>
        <begin position="349"/>
        <end position="393"/>
    </location>
</feature>
<evidence type="ECO:0000259" key="6">
    <source>
        <dbReference type="PROSITE" id="PS50126"/>
    </source>
</evidence>
<comment type="function">
    <text evidence="4">Binds mRNA; thus facilitating recognition of the initiation point. It is needed to translate mRNA with a short Shine-Dalgarno (SD) purine-rich sequence.</text>
</comment>
<keyword evidence="8" id="KW-1185">Reference proteome</keyword>
<gene>
    <name evidence="7" type="primary">rpsA</name>
    <name evidence="7" type="ORF">HHH54_07000</name>
</gene>
<dbReference type="NCBIfam" id="NF005208">
    <property type="entry name" value="PRK06676.1"/>
    <property type="match status" value="1"/>
</dbReference>
<accession>A0ABS0T9Y7</accession>
<dbReference type="Gene3D" id="2.40.50.140">
    <property type="entry name" value="Nucleic acid-binding proteins"/>
    <property type="match status" value="4"/>
</dbReference>
<feature type="domain" description="S1 motif" evidence="6">
    <location>
        <begin position="108"/>
        <end position="173"/>
    </location>
</feature>
<name>A0ABS0T9Y7_9STAP</name>
<dbReference type="Proteomes" id="UP000751852">
    <property type="component" value="Unassembled WGS sequence"/>
</dbReference>
<feature type="domain" description="S1 motif" evidence="6">
    <location>
        <begin position="279"/>
        <end position="348"/>
    </location>
</feature>
<evidence type="ECO:0000313" key="7">
    <source>
        <dbReference type="EMBL" id="MBI5975350.1"/>
    </source>
</evidence>
<feature type="domain" description="S1 motif" evidence="6">
    <location>
        <begin position="194"/>
        <end position="262"/>
    </location>
</feature>
<proteinExistence type="inferred from homology"/>
<dbReference type="CDD" id="cd05688">
    <property type="entry name" value="S1_RPS1_repeat_ec3"/>
    <property type="match status" value="1"/>
</dbReference>
<feature type="domain" description="S1 motif" evidence="6">
    <location>
        <begin position="16"/>
        <end position="90"/>
    </location>
</feature>
<evidence type="ECO:0000256" key="3">
    <source>
        <dbReference type="ARBA" id="ARBA00023274"/>
    </source>
</evidence>
<dbReference type="InterPro" id="IPR050437">
    <property type="entry name" value="Ribos_protein_bS1-like"/>
</dbReference>
<dbReference type="GO" id="GO:0005840">
    <property type="term" value="C:ribosome"/>
    <property type="evidence" value="ECO:0007669"/>
    <property type="project" value="UniProtKB-KW"/>
</dbReference>
<keyword evidence="2 7" id="KW-0689">Ribosomal protein</keyword>
<dbReference type="InterPro" id="IPR003029">
    <property type="entry name" value="S1_domain"/>
</dbReference>
<sequence length="393" mass="43878">MTEEFNESMINDIKEGDKITGEVQQIEDKHVVVHVNGGKYNGIIPISQLSTYHIDNVDEAVKVGDEIGAYVTKVEIDEENEEGRYILSKRQLEEEKSYEYLQEKLDNDETIEAKVTEVVKGGLVVDVGQRGFIPASLISTEYIEDFSDYEGKVLELKVEELDPENNRVILSRKAVEALENEKKKEELLQSIKADDVIEGKVARLTNFGAFIDLGGVDGLVHVSELSHEHVKSPEEVVSIGDTVKVKVRSVEQDSERVSLSIKDTLPSPFETIQEKFNEGDIVEGKVMRLTSFGAFVEIGPGLQGLVHISEISHDHIGTPNEVLEVGQTVQVKILSINTEEERISLSIKAAQPKEERNEANEETTQQYTNTSDENENNPTLGDVFGDKLRNLNL</sequence>
<protein>
    <submittedName>
        <fullName evidence="7">30S ribosomal protein S1</fullName>
    </submittedName>
</protein>
<dbReference type="CDD" id="cd04465">
    <property type="entry name" value="S1_RPS1_repeat_ec2_hs2"/>
    <property type="match status" value="1"/>
</dbReference>
<evidence type="ECO:0000256" key="2">
    <source>
        <dbReference type="ARBA" id="ARBA00022980"/>
    </source>
</evidence>
<comment type="caution">
    <text evidence="7">The sequence shown here is derived from an EMBL/GenBank/DDBJ whole genome shotgun (WGS) entry which is preliminary data.</text>
</comment>
<dbReference type="SMART" id="SM00316">
    <property type="entry name" value="S1"/>
    <property type="match status" value="4"/>
</dbReference>
<feature type="compositionally biased region" description="Basic and acidic residues" evidence="5">
    <location>
        <begin position="384"/>
        <end position="393"/>
    </location>
</feature>
<dbReference type="EMBL" id="JABANU010000015">
    <property type="protein sequence ID" value="MBI5975350.1"/>
    <property type="molecule type" value="Genomic_DNA"/>
</dbReference>
<evidence type="ECO:0000313" key="8">
    <source>
        <dbReference type="Proteomes" id="UP000751852"/>
    </source>
</evidence>
<evidence type="ECO:0000256" key="1">
    <source>
        <dbReference type="ARBA" id="ARBA00006767"/>
    </source>
</evidence>
<organism evidence="7 8">
    <name type="scientific">Staphylococcus canis</name>
    <dbReference type="NCBI Taxonomy" id="2724942"/>
    <lineage>
        <taxon>Bacteria</taxon>
        <taxon>Bacillati</taxon>
        <taxon>Bacillota</taxon>
        <taxon>Bacilli</taxon>
        <taxon>Bacillales</taxon>
        <taxon>Staphylococcaceae</taxon>
        <taxon>Staphylococcus</taxon>
    </lineage>
</organism>
<dbReference type="Pfam" id="PF00575">
    <property type="entry name" value="S1"/>
    <property type="match status" value="4"/>
</dbReference>
<dbReference type="CDD" id="cd05687">
    <property type="entry name" value="S1_RPS1_repeat_ec1_hs1"/>
    <property type="match status" value="1"/>
</dbReference>
<dbReference type="PANTHER" id="PTHR10724">
    <property type="entry name" value="30S RIBOSOMAL PROTEIN S1"/>
    <property type="match status" value="1"/>
</dbReference>
<dbReference type="RefSeq" id="WP_198618128.1">
    <property type="nucleotide sequence ID" value="NZ_JABANU010000015.1"/>
</dbReference>
<evidence type="ECO:0000256" key="5">
    <source>
        <dbReference type="SAM" id="MobiDB-lite"/>
    </source>
</evidence>
<keyword evidence="3" id="KW-0687">Ribonucleoprotein</keyword>
<dbReference type="InterPro" id="IPR035104">
    <property type="entry name" value="Ribosomal_protein_S1-like"/>
</dbReference>
<dbReference type="PRINTS" id="PR00681">
    <property type="entry name" value="RIBOSOMALS1"/>
</dbReference>
<dbReference type="SUPFAM" id="SSF50249">
    <property type="entry name" value="Nucleic acid-binding proteins"/>
    <property type="match status" value="4"/>
</dbReference>
<reference evidence="7 8" key="1">
    <citation type="submission" date="2020-04" db="EMBL/GenBank/DDBJ databases">
        <title>Staphylococcus species from domestic dog.</title>
        <authorList>
            <person name="Paterson G.K."/>
        </authorList>
    </citation>
    <scope>NUCLEOTIDE SEQUENCE [LARGE SCALE GENOMIC DNA]</scope>
    <source>
        <strain evidence="7 8">H16/1A</strain>
    </source>
</reference>
<dbReference type="PROSITE" id="PS50126">
    <property type="entry name" value="S1"/>
    <property type="match status" value="4"/>
</dbReference>
<feature type="compositionally biased region" description="Polar residues" evidence="5">
    <location>
        <begin position="362"/>
        <end position="379"/>
    </location>
</feature>